<protein>
    <recommendedName>
        <fullName evidence="4">Cardiolipin synthase N-terminal domain-containing protein</fullName>
    </recommendedName>
</protein>
<evidence type="ECO:0008006" key="4">
    <source>
        <dbReference type="Google" id="ProtNLM"/>
    </source>
</evidence>
<sequence>MPDISATLMTQFTHLIFLLFIFLIIPVLALLTGIDASRRGRTAVEVILWVLLTALVFFIGVPLYLFWGRKPPAGEKQRSI</sequence>
<feature type="transmembrane region" description="Helical" evidence="1">
    <location>
        <begin position="12"/>
        <end position="34"/>
    </location>
</feature>
<dbReference type="EMBL" id="LYVF01000158">
    <property type="protein sequence ID" value="OAT81748.1"/>
    <property type="molecule type" value="Genomic_DNA"/>
</dbReference>
<keyword evidence="1" id="KW-1133">Transmembrane helix</keyword>
<dbReference type="RefSeq" id="WP_066668199.1">
    <property type="nucleotide sequence ID" value="NZ_LYVF01000158.1"/>
</dbReference>
<accession>A0A1B7LEQ4</accession>
<comment type="caution">
    <text evidence="2">The sequence shown here is derived from an EMBL/GenBank/DDBJ whole genome shotgun (WGS) entry which is preliminary data.</text>
</comment>
<evidence type="ECO:0000313" key="2">
    <source>
        <dbReference type="EMBL" id="OAT81748.1"/>
    </source>
</evidence>
<gene>
    <name evidence="2" type="ORF">A6M21_10100</name>
</gene>
<name>A0A1B7LEQ4_9FIRM</name>
<keyword evidence="1" id="KW-0472">Membrane</keyword>
<keyword evidence="1" id="KW-0812">Transmembrane</keyword>
<feature type="transmembrane region" description="Helical" evidence="1">
    <location>
        <begin position="46"/>
        <end position="67"/>
    </location>
</feature>
<proteinExistence type="predicted"/>
<dbReference type="Proteomes" id="UP000078532">
    <property type="component" value="Unassembled WGS sequence"/>
</dbReference>
<organism evidence="2 3">
    <name type="scientific">Desulfotomaculum copahuensis</name>
    <dbReference type="NCBI Taxonomy" id="1838280"/>
    <lineage>
        <taxon>Bacteria</taxon>
        <taxon>Bacillati</taxon>
        <taxon>Bacillota</taxon>
        <taxon>Clostridia</taxon>
        <taxon>Eubacteriales</taxon>
        <taxon>Desulfotomaculaceae</taxon>
        <taxon>Desulfotomaculum</taxon>
    </lineage>
</organism>
<evidence type="ECO:0000256" key="1">
    <source>
        <dbReference type="SAM" id="Phobius"/>
    </source>
</evidence>
<dbReference type="STRING" id="1838280.A6M21_10100"/>
<reference evidence="2 3" key="1">
    <citation type="submission" date="2016-04" db="EMBL/GenBank/DDBJ databases">
        <authorList>
            <person name="Evans L.H."/>
            <person name="Alamgir A."/>
            <person name="Owens N."/>
            <person name="Weber N.D."/>
            <person name="Virtaneva K."/>
            <person name="Barbian K."/>
            <person name="Babar A."/>
            <person name="Rosenke K."/>
        </authorList>
    </citation>
    <scope>NUCLEOTIDE SEQUENCE [LARGE SCALE GENOMIC DNA]</scope>
    <source>
        <strain evidence="2 3">LMa1</strain>
    </source>
</reference>
<evidence type="ECO:0000313" key="3">
    <source>
        <dbReference type="Proteomes" id="UP000078532"/>
    </source>
</evidence>
<dbReference type="AlphaFoldDB" id="A0A1B7LEQ4"/>
<keyword evidence="3" id="KW-1185">Reference proteome</keyword>